<dbReference type="Proteomes" id="UP000559860">
    <property type="component" value="Unassembled WGS sequence"/>
</dbReference>
<organism evidence="3 4">
    <name type="scientific">Gluconacetobacter aggeris</name>
    <dbReference type="NCBI Taxonomy" id="1286186"/>
    <lineage>
        <taxon>Bacteria</taxon>
        <taxon>Pseudomonadati</taxon>
        <taxon>Pseudomonadota</taxon>
        <taxon>Alphaproteobacteria</taxon>
        <taxon>Acetobacterales</taxon>
        <taxon>Acetobacteraceae</taxon>
        <taxon>Gluconacetobacter</taxon>
    </lineage>
</organism>
<dbReference type="RefSeq" id="WP_182985456.1">
    <property type="nucleotide sequence ID" value="NZ_JABEQD010000003.1"/>
</dbReference>
<name>A0A7W4IRM5_9PROT</name>
<evidence type="ECO:0000313" key="4">
    <source>
        <dbReference type="Proteomes" id="UP000559860"/>
    </source>
</evidence>
<dbReference type="Pfam" id="PF01713">
    <property type="entry name" value="Smr"/>
    <property type="match status" value="1"/>
</dbReference>
<dbReference type="PANTHER" id="PTHR35562">
    <property type="entry name" value="DNA ENDONUCLEASE SMRA-RELATED"/>
    <property type="match status" value="1"/>
</dbReference>
<keyword evidence="4" id="KW-1185">Reference proteome</keyword>
<gene>
    <name evidence="3" type="ORF">HLH36_05475</name>
</gene>
<evidence type="ECO:0000259" key="2">
    <source>
        <dbReference type="PROSITE" id="PS50828"/>
    </source>
</evidence>
<dbReference type="EMBL" id="JABEQD010000003">
    <property type="protein sequence ID" value="MBB2167811.1"/>
    <property type="molecule type" value="Genomic_DNA"/>
</dbReference>
<sequence>MVRRRRVLGKDEQALWTAFVRDIRPLARKAAARARAVDAAPPVPPPSVPSADPHDRVARPAPPAPPSDMPRVDRPAYTLVRSRAEIAIGQRGPGLDDTSWRTLVSGKLRPSRTLDLHGQNAQAAFQRLHAFLVQARSDNLRCVEVITGLGSGREGGVLRRELPFWLGRPDLRPMILAVVHPHAANQGSVRILLRRARG</sequence>
<feature type="domain" description="Smr" evidence="2">
    <location>
        <begin position="114"/>
        <end position="194"/>
    </location>
</feature>
<accession>A0A7W4IRM5</accession>
<dbReference type="PANTHER" id="PTHR35562:SF2">
    <property type="entry name" value="DNA ENDONUCLEASE SMRA-RELATED"/>
    <property type="match status" value="1"/>
</dbReference>
<dbReference type="SUPFAM" id="SSF160443">
    <property type="entry name" value="SMR domain-like"/>
    <property type="match status" value="1"/>
</dbReference>
<dbReference type="Gene3D" id="3.30.1370.110">
    <property type="match status" value="1"/>
</dbReference>
<comment type="caution">
    <text evidence="3">The sequence shown here is derived from an EMBL/GenBank/DDBJ whole genome shotgun (WGS) entry which is preliminary data.</text>
</comment>
<feature type="region of interest" description="Disordered" evidence="1">
    <location>
        <begin position="30"/>
        <end position="73"/>
    </location>
</feature>
<evidence type="ECO:0000256" key="1">
    <source>
        <dbReference type="SAM" id="MobiDB-lite"/>
    </source>
</evidence>
<protein>
    <submittedName>
        <fullName evidence="3">DNA mismatch repair protein</fullName>
    </submittedName>
</protein>
<reference evidence="3 4" key="1">
    <citation type="submission" date="2020-04" db="EMBL/GenBank/DDBJ databases">
        <title>Description of novel Gluconacetobacter.</title>
        <authorList>
            <person name="Sombolestani A."/>
        </authorList>
    </citation>
    <scope>NUCLEOTIDE SEQUENCE [LARGE SCALE GENOMIC DNA]</scope>
    <source>
        <strain evidence="3 4">LMG 27801</strain>
    </source>
</reference>
<evidence type="ECO:0000313" key="3">
    <source>
        <dbReference type="EMBL" id="MBB2167811.1"/>
    </source>
</evidence>
<dbReference type="AlphaFoldDB" id="A0A7W4IRM5"/>
<dbReference type="PROSITE" id="PS50828">
    <property type="entry name" value="SMR"/>
    <property type="match status" value="1"/>
</dbReference>
<dbReference type="InterPro" id="IPR036063">
    <property type="entry name" value="Smr_dom_sf"/>
</dbReference>
<dbReference type="InterPro" id="IPR002625">
    <property type="entry name" value="Smr_dom"/>
</dbReference>
<proteinExistence type="predicted"/>